<evidence type="ECO:0000256" key="4">
    <source>
        <dbReference type="ARBA" id="ARBA00023172"/>
    </source>
</evidence>
<gene>
    <name evidence="8" type="ORF">IEI95_015765</name>
</gene>
<protein>
    <submittedName>
        <fullName evidence="8">Integrase</fullName>
    </submittedName>
</protein>
<dbReference type="EMBL" id="JACXXJ020000005">
    <property type="protein sequence ID" value="MBF2715675.1"/>
    <property type="molecule type" value="Genomic_DNA"/>
</dbReference>
<evidence type="ECO:0000256" key="3">
    <source>
        <dbReference type="ARBA" id="ARBA00023125"/>
    </source>
</evidence>
<accession>A0AAE2RBZ6</accession>
<dbReference type="Pfam" id="PF00589">
    <property type="entry name" value="Phage_integrase"/>
    <property type="match status" value="1"/>
</dbReference>
<dbReference type="GO" id="GO:0006310">
    <property type="term" value="P:DNA recombination"/>
    <property type="evidence" value="ECO:0007669"/>
    <property type="project" value="UniProtKB-KW"/>
</dbReference>
<dbReference type="GO" id="GO:0015074">
    <property type="term" value="P:DNA integration"/>
    <property type="evidence" value="ECO:0007669"/>
    <property type="project" value="UniProtKB-KW"/>
</dbReference>
<dbReference type="SUPFAM" id="SSF56349">
    <property type="entry name" value="DNA breaking-rejoining enzymes"/>
    <property type="match status" value="1"/>
</dbReference>
<comment type="caution">
    <text evidence="8">The sequence shown here is derived from an EMBL/GenBank/DDBJ whole genome shotgun (WGS) entry which is preliminary data.</text>
</comment>
<dbReference type="PROSITE" id="PS51900">
    <property type="entry name" value="CB"/>
    <property type="match status" value="1"/>
</dbReference>
<keyword evidence="3 5" id="KW-0238">DNA-binding</keyword>
<dbReference type="PANTHER" id="PTHR30349">
    <property type="entry name" value="PHAGE INTEGRASE-RELATED"/>
    <property type="match status" value="1"/>
</dbReference>
<evidence type="ECO:0000256" key="1">
    <source>
        <dbReference type="ARBA" id="ARBA00008857"/>
    </source>
</evidence>
<dbReference type="Gene3D" id="1.10.150.130">
    <property type="match status" value="1"/>
</dbReference>
<evidence type="ECO:0000313" key="8">
    <source>
        <dbReference type="EMBL" id="MBF2715675.1"/>
    </source>
</evidence>
<dbReference type="RefSeq" id="WP_194416702.1">
    <property type="nucleotide sequence ID" value="NZ_JACXXJ020000005.1"/>
</dbReference>
<dbReference type="InterPro" id="IPR044068">
    <property type="entry name" value="CB"/>
</dbReference>
<evidence type="ECO:0000259" key="6">
    <source>
        <dbReference type="PROSITE" id="PS51898"/>
    </source>
</evidence>
<dbReference type="PANTHER" id="PTHR30349:SF64">
    <property type="entry name" value="PROPHAGE INTEGRASE INTD-RELATED"/>
    <property type="match status" value="1"/>
</dbReference>
<dbReference type="Proteomes" id="UP000655037">
    <property type="component" value="Unassembled WGS sequence"/>
</dbReference>
<dbReference type="InterPro" id="IPR013762">
    <property type="entry name" value="Integrase-like_cat_sf"/>
</dbReference>
<dbReference type="InterPro" id="IPR002104">
    <property type="entry name" value="Integrase_catalytic"/>
</dbReference>
<dbReference type="Gene3D" id="1.10.443.10">
    <property type="entry name" value="Intergrase catalytic core"/>
    <property type="match status" value="1"/>
</dbReference>
<sequence length="345" mass="39375">MDGKLVGIHKVKVRLANGGIETYYYAWRGKGAPRLASKPGTKAFTQEFLRLTRDRQKQAIQGTIGSLIDDFRKTASFEKLAPATRRDYERQFSAIRLEYETFPIQAIEARGSRMLFLRWRDTMKDAPRSADMHMALLSRVFAWAKDNEIILRNPLERVERLHEGTRRDIIWSSQQLDTLLAEASPHIRNVAMVALWTMQRQADVLSMPTLAFDGERISIRQGKTGARVRVAAALDLLPMLRKAKEDQRQRVLVNSFGQNWTSSGFRASWRKEMARLGIHGVTFHDLRGTAITFAYAKLDRSHDEKIKLIAEISGHSESDAETIIRKHYLAGQEVVDAIGQGTRRE</sequence>
<dbReference type="GO" id="GO:0003677">
    <property type="term" value="F:DNA binding"/>
    <property type="evidence" value="ECO:0007669"/>
    <property type="project" value="UniProtKB-UniRule"/>
</dbReference>
<evidence type="ECO:0000256" key="5">
    <source>
        <dbReference type="PROSITE-ProRule" id="PRU01248"/>
    </source>
</evidence>
<comment type="similarity">
    <text evidence="1">Belongs to the 'phage' integrase family.</text>
</comment>
<evidence type="ECO:0000259" key="7">
    <source>
        <dbReference type="PROSITE" id="PS51900"/>
    </source>
</evidence>
<reference evidence="8" key="1">
    <citation type="submission" date="2020-11" db="EMBL/GenBank/DDBJ databases">
        <title>Agrobacterium vitis strain K377 genome.</title>
        <authorList>
            <person name="Xi H."/>
        </authorList>
    </citation>
    <scope>NUCLEOTIDE SEQUENCE</scope>
    <source>
        <strain evidence="8">K377</strain>
    </source>
</reference>
<evidence type="ECO:0000313" key="9">
    <source>
        <dbReference type="Proteomes" id="UP000655037"/>
    </source>
</evidence>
<feature type="domain" description="Core-binding (CB)" evidence="7">
    <location>
        <begin position="62"/>
        <end position="145"/>
    </location>
</feature>
<dbReference type="InterPro" id="IPR010998">
    <property type="entry name" value="Integrase_recombinase_N"/>
</dbReference>
<name>A0AAE2RBZ6_AGRVI</name>
<dbReference type="AlphaFoldDB" id="A0AAE2RBZ6"/>
<feature type="domain" description="Tyr recombinase" evidence="6">
    <location>
        <begin position="166"/>
        <end position="345"/>
    </location>
</feature>
<evidence type="ECO:0000256" key="2">
    <source>
        <dbReference type="ARBA" id="ARBA00022908"/>
    </source>
</evidence>
<keyword evidence="2" id="KW-0229">DNA integration</keyword>
<organism evidence="8 9">
    <name type="scientific">Agrobacterium vitis</name>
    <name type="common">Rhizobium vitis</name>
    <dbReference type="NCBI Taxonomy" id="373"/>
    <lineage>
        <taxon>Bacteria</taxon>
        <taxon>Pseudomonadati</taxon>
        <taxon>Pseudomonadota</taxon>
        <taxon>Alphaproteobacteria</taxon>
        <taxon>Hyphomicrobiales</taxon>
        <taxon>Rhizobiaceae</taxon>
        <taxon>Rhizobium/Agrobacterium group</taxon>
        <taxon>Agrobacterium</taxon>
    </lineage>
</organism>
<proteinExistence type="inferred from homology"/>
<dbReference type="PROSITE" id="PS51898">
    <property type="entry name" value="TYR_RECOMBINASE"/>
    <property type="match status" value="1"/>
</dbReference>
<dbReference type="InterPro" id="IPR050090">
    <property type="entry name" value="Tyrosine_recombinase_XerCD"/>
</dbReference>
<dbReference type="InterPro" id="IPR011010">
    <property type="entry name" value="DNA_brk_join_enz"/>
</dbReference>
<keyword evidence="4" id="KW-0233">DNA recombination</keyword>